<dbReference type="EMBL" id="HBIN01011269">
    <property type="protein sequence ID" value="CAE0438196.1"/>
    <property type="molecule type" value="Transcribed_RNA"/>
</dbReference>
<protein>
    <submittedName>
        <fullName evidence="1">Uncharacterized protein</fullName>
    </submittedName>
</protein>
<sequence>MDTQQNKICTLNAYVFEHPREYASSRRPLHYSTWSLSWYWLHTPHYREVESLCQSASAPIQLLTSVGEKSSECDARCFQKYCFEVVRSFNTFRYIFKTDQNNLLSQYRFYDPPMVIVPEDPVYENG</sequence>
<dbReference type="AlphaFoldDB" id="A0A7S3LR65"/>
<gene>
    <name evidence="1" type="ORF">ASTO00021_LOCUS8442</name>
</gene>
<organism evidence="1">
    <name type="scientific">Aplanochytrium stocchinoi</name>
    <dbReference type="NCBI Taxonomy" id="215587"/>
    <lineage>
        <taxon>Eukaryota</taxon>
        <taxon>Sar</taxon>
        <taxon>Stramenopiles</taxon>
        <taxon>Bigyra</taxon>
        <taxon>Labyrinthulomycetes</taxon>
        <taxon>Thraustochytrida</taxon>
        <taxon>Thraustochytriidae</taxon>
        <taxon>Aplanochytrium</taxon>
    </lineage>
</organism>
<accession>A0A7S3LR65</accession>
<name>A0A7S3LR65_9STRA</name>
<proteinExistence type="predicted"/>
<evidence type="ECO:0000313" key="1">
    <source>
        <dbReference type="EMBL" id="CAE0438196.1"/>
    </source>
</evidence>
<reference evidence="1" key="1">
    <citation type="submission" date="2021-01" db="EMBL/GenBank/DDBJ databases">
        <authorList>
            <person name="Corre E."/>
            <person name="Pelletier E."/>
            <person name="Niang G."/>
            <person name="Scheremetjew M."/>
            <person name="Finn R."/>
            <person name="Kale V."/>
            <person name="Holt S."/>
            <person name="Cochrane G."/>
            <person name="Meng A."/>
            <person name="Brown T."/>
            <person name="Cohen L."/>
        </authorList>
    </citation>
    <scope>NUCLEOTIDE SEQUENCE</scope>
    <source>
        <strain evidence="1">GSBS06</strain>
    </source>
</reference>